<sequence length="234" mass="25712">MSVPMIPRKEIARKELPSKEVEEPSPAHLKEIRTGNTATRRDTPEEGQSKRKRIHLGAGAGWALSDRFDRILPPHKQYVGRSRRTFLVALLVAFVCLLALIIGLAVGLSKKSKTQNLPLPDNTDHHTGDLTYYGPGLGACGIESGDDDAIVSVSHYVFDAAQTGSDPNQNPLCGRKIRATRVDERIGKQVSIDVKVVDRCTGCEPTDLDVSPAMFDEMADHDLGRVTMTWAWLS</sequence>
<reference evidence="1" key="1">
    <citation type="journal article" date="2020" name="Stud. Mycol.">
        <title>101 Dothideomycetes genomes: a test case for predicting lifestyles and emergence of pathogens.</title>
        <authorList>
            <person name="Haridas S."/>
            <person name="Albert R."/>
            <person name="Binder M."/>
            <person name="Bloem J."/>
            <person name="Labutti K."/>
            <person name="Salamov A."/>
            <person name="Andreopoulos B."/>
            <person name="Baker S."/>
            <person name="Barry K."/>
            <person name="Bills G."/>
            <person name="Bluhm B."/>
            <person name="Cannon C."/>
            <person name="Castanera R."/>
            <person name="Culley D."/>
            <person name="Daum C."/>
            <person name="Ezra D."/>
            <person name="Gonzalez J."/>
            <person name="Henrissat B."/>
            <person name="Kuo A."/>
            <person name="Liang C."/>
            <person name="Lipzen A."/>
            <person name="Lutzoni F."/>
            <person name="Magnuson J."/>
            <person name="Mondo S."/>
            <person name="Nolan M."/>
            <person name="Ohm R."/>
            <person name="Pangilinan J."/>
            <person name="Park H.-J."/>
            <person name="Ramirez L."/>
            <person name="Alfaro M."/>
            <person name="Sun H."/>
            <person name="Tritt A."/>
            <person name="Yoshinaga Y."/>
            <person name="Zwiers L.-H."/>
            <person name="Turgeon B."/>
            <person name="Goodwin S."/>
            <person name="Spatafora J."/>
            <person name="Crous P."/>
            <person name="Grigoriev I."/>
        </authorList>
    </citation>
    <scope>NUCLEOTIDE SEQUENCE</scope>
    <source>
        <strain evidence="1">CBS 525.71</strain>
    </source>
</reference>
<keyword evidence="2" id="KW-1185">Reference proteome</keyword>
<comment type="caution">
    <text evidence="1">The sequence shown here is derived from an EMBL/GenBank/DDBJ whole genome shotgun (WGS) entry which is preliminary data.</text>
</comment>
<accession>A0ACB6RQI9</accession>
<evidence type="ECO:0000313" key="2">
    <source>
        <dbReference type="Proteomes" id="UP000799754"/>
    </source>
</evidence>
<dbReference type="EMBL" id="MU006735">
    <property type="protein sequence ID" value="KAF2623665.1"/>
    <property type="molecule type" value="Genomic_DNA"/>
</dbReference>
<evidence type="ECO:0000313" key="1">
    <source>
        <dbReference type="EMBL" id="KAF2623665.1"/>
    </source>
</evidence>
<protein>
    <submittedName>
        <fullName evidence="1">Uncharacterized protein</fullName>
    </submittedName>
</protein>
<proteinExistence type="predicted"/>
<dbReference type="Proteomes" id="UP000799754">
    <property type="component" value="Unassembled WGS sequence"/>
</dbReference>
<gene>
    <name evidence="1" type="ORF">BU25DRAFT_375352</name>
</gene>
<name>A0ACB6RQI9_9PLEO</name>
<organism evidence="1 2">
    <name type="scientific">Macroventuria anomochaeta</name>
    <dbReference type="NCBI Taxonomy" id="301207"/>
    <lineage>
        <taxon>Eukaryota</taxon>
        <taxon>Fungi</taxon>
        <taxon>Dikarya</taxon>
        <taxon>Ascomycota</taxon>
        <taxon>Pezizomycotina</taxon>
        <taxon>Dothideomycetes</taxon>
        <taxon>Pleosporomycetidae</taxon>
        <taxon>Pleosporales</taxon>
        <taxon>Pleosporineae</taxon>
        <taxon>Didymellaceae</taxon>
        <taxon>Macroventuria</taxon>
    </lineage>
</organism>